<accession>A0ABR3FG88</accession>
<gene>
    <name evidence="1" type="ORF">V5O48_007599</name>
</gene>
<comment type="caution">
    <text evidence="1">The sequence shown here is derived from an EMBL/GenBank/DDBJ whole genome shotgun (WGS) entry which is preliminary data.</text>
</comment>
<sequence>MSGETTHKFPSYEEAAKDACKWVNVEGKKNLNPSDLVLYEGRLGSGKGHIVGVGLRTNAGVITPYIRLDIESQGDKAIHFNAVRYYDGAKLAAVITPTIAMSPPDRENLYNDYLKGIENRSAQFLWEWWKTGVPPTR</sequence>
<evidence type="ECO:0000313" key="2">
    <source>
        <dbReference type="Proteomes" id="UP001465976"/>
    </source>
</evidence>
<dbReference type="Proteomes" id="UP001465976">
    <property type="component" value="Unassembled WGS sequence"/>
</dbReference>
<name>A0ABR3FG88_9AGAR</name>
<dbReference type="EMBL" id="JBAHYK010000405">
    <property type="protein sequence ID" value="KAL0574357.1"/>
    <property type="molecule type" value="Genomic_DNA"/>
</dbReference>
<proteinExistence type="predicted"/>
<protein>
    <submittedName>
        <fullName evidence="1">Uncharacterized protein</fullName>
    </submittedName>
</protein>
<reference evidence="1 2" key="1">
    <citation type="submission" date="2024-02" db="EMBL/GenBank/DDBJ databases">
        <title>A draft genome for the cacao thread blight pathogen Marasmius crinis-equi.</title>
        <authorList>
            <person name="Cohen S.P."/>
            <person name="Baruah I.K."/>
            <person name="Amoako-Attah I."/>
            <person name="Bukari Y."/>
            <person name="Meinhardt L.W."/>
            <person name="Bailey B.A."/>
        </authorList>
    </citation>
    <scope>NUCLEOTIDE SEQUENCE [LARGE SCALE GENOMIC DNA]</scope>
    <source>
        <strain evidence="1 2">GH-76</strain>
    </source>
</reference>
<organism evidence="1 2">
    <name type="scientific">Marasmius crinis-equi</name>
    <dbReference type="NCBI Taxonomy" id="585013"/>
    <lineage>
        <taxon>Eukaryota</taxon>
        <taxon>Fungi</taxon>
        <taxon>Dikarya</taxon>
        <taxon>Basidiomycota</taxon>
        <taxon>Agaricomycotina</taxon>
        <taxon>Agaricomycetes</taxon>
        <taxon>Agaricomycetidae</taxon>
        <taxon>Agaricales</taxon>
        <taxon>Marasmiineae</taxon>
        <taxon>Marasmiaceae</taxon>
        <taxon>Marasmius</taxon>
    </lineage>
</organism>
<evidence type="ECO:0000313" key="1">
    <source>
        <dbReference type="EMBL" id="KAL0574357.1"/>
    </source>
</evidence>
<keyword evidence="2" id="KW-1185">Reference proteome</keyword>